<gene>
    <name evidence="2" type="ORF">GNQ08_14980</name>
</gene>
<accession>A0A6N8ETX5</accession>
<comment type="caution">
    <text evidence="2">The sequence shown here is derived from an EMBL/GenBank/DDBJ whole genome shotgun (WGS) entry which is preliminary data.</text>
</comment>
<dbReference type="InterPro" id="IPR003961">
    <property type="entry name" value="FN3_dom"/>
</dbReference>
<evidence type="ECO:0000313" key="3">
    <source>
        <dbReference type="Proteomes" id="UP000442469"/>
    </source>
</evidence>
<dbReference type="CDD" id="cd00063">
    <property type="entry name" value="FN3"/>
    <property type="match status" value="1"/>
</dbReference>
<reference evidence="2 3" key="1">
    <citation type="submission" date="2019-11" db="EMBL/GenBank/DDBJ databases">
        <title>Draft genome sequences of five Paenibacillus species of dairy origin.</title>
        <authorList>
            <person name="Olajide A.M."/>
            <person name="Chen S."/>
            <person name="Lapointe G."/>
        </authorList>
    </citation>
    <scope>NUCLEOTIDE SEQUENCE [LARGE SCALE GENOMIC DNA]</scope>
    <source>
        <strain evidence="2 3">3CT49</strain>
    </source>
</reference>
<dbReference type="Proteomes" id="UP000442469">
    <property type="component" value="Unassembled WGS sequence"/>
</dbReference>
<evidence type="ECO:0000313" key="2">
    <source>
        <dbReference type="EMBL" id="MUG23696.1"/>
    </source>
</evidence>
<dbReference type="InterPro" id="IPR013783">
    <property type="entry name" value="Ig-like_fold"/>
</dbReference>
<dbReference type="AlphaFoldDB" id="A0A6N8ETX5"/>
<dbReference type="Pfam" id="PF00041">
    <property type="entry name" value="fn3"/>
    <property type="match status" value="1"/>
</dbReference>
<proteinExistence type="predicted"/>
<organism evidence="2 3">
    <name type="scientific">Paenibacillus macerans</name>
    <name type="common">Bacillus macerans</name>
    <dbReference type="NCBI Taxonomy" id="44252"/>
    <lineage>
        <taxon>Bacteria</taxon>
        <taxon>Bacillati</taxon>
        <taxon>Bacillota</taxon>
        <taxon>Bacilli</taxon>
        <taxon>Bacillales</taxon>
        <taxon>Paenibacillaceae</taxon>
        <taxon>Paenibacillus</taxon>
    </lineage>
</organism>
<dbReference type="SMART" id="SM00060">
    <property type="entry name" value="FN3"/>
    <property type="match status" value="1"/>
</dbReference>
<feature type="domain" description="Fibronectin type-III" evidence="1">
    <location>
        <begin position="92"/>
        <end position="187"/>
    </location>
</feature>
<name>A0A6N8ETX5_PAEMA</name>
<dbReference type="EMBL" id="WNZZ01000010">
    <property type="protein sequence ID" value="MUG23696.1"/>
    <property type="molecule type" value="Genomic_DNA"/>
</dbReference>
<dbReference type="SUPFAM" id="SSF49265">
    <property type="entry name" value="Fibronectin type III"/>
    <property type="match status" value="1"/>
</dbReference>
<protein>
    <recommendedName>
        <fullName evidence="1">Fibronectin type-III domain-containing protein</fullName>
    </recommendedName>
</protein>
<dbReference type="InterPro" id="IPR036116">
    <property type="entry name" value="FN3_sf"/>
</dbReference>
<dbReference type="Gene3D" id="2.60.40.10">
    <property type="entry name" value="Immunoglobulins"/>
    <property type="match status" value="1"/>
</dbReference>
<dbReference type="PROSITE" id="PS50853">
    <property type="entry name" value="FN3"/>
    <property type="match status" value="1"/>
</dbReference>
<sequence>MLLLYKKPNKGDIFKFPEPVDITRVTAYDSQGEKLSLSDIVSLYNSNEELIGSGRSNVFSAKNVSILKYEYPRNLGPFKVYELEATGTLSVPSTAPVNLKAASGNSQVTLSWNAVDSAESYIVHYGTSSGNYTKTAVAIKDENGSFIISGLSNGTTYYFVVSSVVDGVESDFSNEAVATPQAVTQPNDPTPSGDRAILTITMTTGLQKEYDLSMDEINAFINWYDTKDAGSGPSKYAISKHDNNKGPFSKRTDYVIFSNILTFEVNEYNTVTAAIYK</sequence>
<evidence type="ECO:0000259" key="1">
    <source>
        <dbReference type="PROSITE" id="PS50853"/>
    </source>
</evidence>